<evidence type="ECO:0000313" key="2">
    <source>
        <dbReference type="EMBL" id="MBQ0960878.1"/>
    </source>
</evidence>
<keyword evidence="3" id="KW-1185">Reference proteome</keyword>
<feature type="region of interest" description="Disordered" evidence="1">
    <location>
        <begin position="28"/>
        <end position="54"/>
    </location>
</feature>
<evidence type="ECO:0000313" key="3">
    <source>
        <dbReference type="Proteomes" id="UP000678374"/>
    </source>
</evidence>
<reference evidence="2" key="1">
    <citation type="submission" date="2021-04" db="EMBL/GenBank/DDBJ databases">
        <title>The genome sequence of Ideonella sp. 4Y11.</title>
        <authorList>
            <person name="Liu Y."/>
        </authorList>
    </citation>
    <scope>NUCLEOTIDE SEQUENCE</scope>
    <source>
        <strain evidence="2">4Y11</strain>
    </source>
</reference>
<proteinExistence type="predicted"/>
<accession>A0A940YS01</accession>
<feature type="compositionally biased region" description="Polar residues" evidence="1">
    <location>
        <begin position="29"/>
        <end position="41"/>
    </location>
</feature>
<evidence type="ECO:0000256" key="1">
    <source>
        <dbReference type="SAM" id="MobiDB-lite"/>
    </source>
</evidence>
<name>A0A940YS01_9BURK</name>
<protein>
    <submittedName>
        <fullName evidence="2">Uncharacterized protein</fullName>
    </submittedName>
</protein>
<gene>
    <name evidence="2" type="ORF">KAK06_18125</name>
</gene>
<sequence>MKGLLAVIASLIQSARRWIYDIHSRSHGEQSMSSNTKQPAKNDSAAPPPAEPTEDHLPIIDNWLRFDRGATFSTLEFPLYTDVSFTGDMQQSGPYIFLNLIAREERPGTVRPAMVLRYAEAREGKRPTFPKKSNTDLYHGGTLVDEVAALAALLLGARCASGGLSRAFGGGLTNDPMGRPIGWEQVPIPGSIRFSRDSAIVPSALGFRKMALLAGLDGLPQLSKKQSVSLIRSANLFNDALWLCEQEPHLSWLMLVSALEGAAVCWQQEKGSPVERLRISKPDFSAAIEEQFGADLLARVAAEFSDSLGVTKKFVDFCLAHLPPAPEPRPREAFQIDWTPEFWQRALRQIYQYRSKALHEGIPFPAPLSEPPMLFEGDSAHSERGTLGLSTNTLGGSWIAKDLPVNMNVFVQFTRSVLLNWLSKLADPAAMAAEVE</sequence>
<dbReference type="RefSeq" id="WP_210803554.1">
    <property type="nucleotide sequence ID" value="NZ_JAGQDE010000019.1"/>
</dbReference>
<dbReference type="Proteomes" id="UP000678374">
    <property type="component" value="Unassembled WGS sequence"/>
</dbReference>
<comment type="caution">
    <text evidence="2">The sequence shown here is derived from an EMBL/GenBank/DDBJ whole genome shotgun (WGS) entry which is preliminary data.</text>
</comment>
<dbReference type="AlphaFoldDB" id="A0A940YS01"/>
<dbReference type="EMBL" id="JAGQDE010000019">
    <property type="protein sequence ID" value="MBQ0960878.1"/>
    <property type="molecule type" value="Genomic_DNA"/>
</dbReference>
<organism evidence="2 3">
    <name type="scientific">Ideonella aquatica</name>
    <dbReference type="NCBI Taxonomy" id="2824119"/>
    <lineage>
        <taxon>Bacteria</taxon>
        <taxon>Pseudomonadati</taxon>
        <taxon>Pseudomonadota</taxon>
        <taxon>Betaproteobacteria</taxon>
        <taxon>Burkholderiales</taxon>
        <taxon>Sphaerotilaceae</taxon>
        <taxon>Ideonella</taxon>
    </lineage>
</organism>